<keyword evidence="6" id="KW-1185">Reference proteome</keyword>
<feature type="non-terminal residue" evidence="5">
    <location>
        <position position="65"/>
    </location>
</feature>
<dbReference type="InterPro" id="IPR001881">
    <property type="entry name" value="EGF-like_Ca-bd_dom"/>
</dbReference>
<keyword evidence="1 3" id="KW-0245">EGF-like domain</keyword>
<dbReference type="Proteomes" id="UP001178461">
    <property type="component" value="Unassembled WGS sequence"/>
</dbReference>
<sequence>MKSHRVLDSPQRVLISFVIPSRPTDIDECTFQNICVFGSCQNLPGMFRCACDDGYELDRSGGNCT</sequence>
<evidence type="ECO:0000256" key="2">
    <source>
        <dbReference type="ARBA" id="ARBA00023157"/>
    </source>
</evidence>
<dbReference type="InterPro" id="IPR018097">
    <property type="entry name" value="EGF_Ca-bd_CS"/>
</dbReference>
<dbReference type="GO" id="GO:0005509">
    <property type="term" value="F:calcium ion binding"/>
    <property type="evidence" value="ECO:0007669"/>
    <property type="project" value="InterPro"/>
</dbReference>
<dbReference type="Gene3D" id="2.10.25.10">
    <property type="entry name" value="Laminin"/>
    <property type="match status" value="1"/>
</dbReference>
<dbReference type="PROSITE" id="PS01187">
    <property type="entry name" value="EGF_CA"/>
    <property type="match status" value="1"/>
</dbReference>
<dbReference type="InterPro" id="IPR000742">
    <property type="entry name" value="EGF"/>
</dbReference>
<dbReference type="InterPro" id="IPR049883">
    <property type="entry name" value="NOTCH1_EGF-like"/>
</dbReference>
<accession>A0AA35VWT6</accession>
<protein>
    <submittedName>
        <fullName evidence="5">FibrillinFibrillinFibrillinFibrillin-2</fullName>
    </submittedName>
</protein>
<dbReference type="Pfam" id="PF07645">
    <property type="entry name" value="EGF_CA"/>
    <property type="match status" value="1"/>
</dbReference>
<dbReference type="AlphaFoldDB" id="A0AA35VWT6"/>
<evidence type="ECO:0000256" key="3">
    <source>
        <dbReference type="PROSITE-ProRule" id="PRU00076"/>
    </source>
</evidence>
<evidence type="ECO:0000259" key="4">
    <source>
        <dbReference type="PROSITE" id="PS50026"/>
    </source>
</evidence>
<dbReference type="EMBL" id="CANTUW010000765">
    <property type="protein sequence ID" value="CAI7935467.1"/>
    <property type="molecule type" value="Genomic_DNA"/>
</dbReference>
<evidence type="ECO:0000313" key="5">
    <source>
        <dbReference type="EMBL" id="CAI7935467.1"/>
    </source>
</evidence>
<dbReference type="SUPFAM" id="SSF57196">
    <property type="entry name" value="EGF/Laminin"/>
    <property type="match status" value="1"/>
</dbReference>
<reference evidence="5" key="1">
    <citation type="submission" date="2022-12" db="EMBL/GenBank/DDBJ databases">
        <authorList>
            <person name="Alioto T."/>
            <person name="Alioto T."/>
            <person name="Gomez Garrido J."/>
        </authorList>
    </citation>
    <scope>NUCLEOTIDE SEQUENCE</scope>
</reference>
<feature type="domain" description="EGF-like" evidence="4">
    <location>
        <begin position="25"/>
        <end position="61"/>
    </location>
</feature>
<dbReference type="PROSITE" id="PS00010">
    <property type="entry name" value="ASX_HYDROXYL"/>
    <property type="match status" value="1"/>
</dbReference>
<dbReference type="SMART" id="SM00179">
    <property type="entry name" value="EGF_CA"/>
    <property type="match status" value="1"/>
</dbReference>
<evidence type="ECO:0000256" key="1">
    <source>
        <dbReference type="ARBA" id="ARBA00022536"/>
    </source>
</evidence>
<dbReference type="SMART" id="SM00181">
    <property type="entry name" value="EGF"/>
    <property type="match status" value="1"/>
</dbReference>
<proteinExistence type="predicted"/>
<dbReference type="InterPro" id="IPR000152">
    <property type="entry name" value="EGF-type_Asp/Asn_hydroxyl_site"/>
</dbReference>
<comment type="caution">
    <text evidence="3">Lacks conserved residue(s) required for the propagation of feature annotation.</text>
</comment>
<organism evidence="5 6">
    <name type="scientific">Podarcis lilfordi</name>
    <name type="common">Lilford's wall lizard</name>
    <dbReference type="NCBI Taxonomy" id="74358"/>
    <lineage>
        <taxon>Eukaryota</taxon>
        <taxon>Metazoa</taxon>
        <taxon>Chordata</taxon>
        <taxon>Craniata</taxon>
        <taxon>Vertebrata</taxon>
        <taxon>Euteleostomi</taxon>
        <taxon>Lepidosauria</taxon>
        <taxon>Squamata</taxon>
        <taxon>Bifurcata</taxon>
        <taxon>Unidentata</taxon>
        <taxon>Episquamata</taxon>
        <taxon>Laterata</taxon>
        <taxon>Lacertibaenia</taxon>
        <taxon>Lacertidae</taxon>
        <taxon>Podarcis</taxon>
    </lineage>
</organism>
<dbReference type="FunFam" id="2.10.25.10:FF:000131">
    <property type="entry name" value="Fibrillin 2"/>
    <property type="match status" value="1"/>
</dbReference>
<evidence type="ECO:0000313" key="6">
    <source>
        <dbReference type="Proteomes" id="UP001178461"/>
    </source>
</evidence>
<dbReference type="CDD" id="cd00054">
    <property type="entry name" value="EGF_CA"/>
    <property type="match status" value="1"/>
</dbReference>
<comment type="caution">
    <text evidence="5">The sequence shown here is derived from an EMBL/GenBank/DDBJ whole genome shotgun (WGS) entry which is preliminary data.</text>
</comment>
<name>A0AA35VWT6_9SAUR</name>
<keyword evidence="2" id="KW-1015">Disulfide bond</keyword>
<gene>
    <name evidence="5" type="ORF">PODLI_1B001141</name>
</gene>
<dbReference type="PROSITE" id="PS50026">
    <property type="entry name" value="EGF_3"/>
    <property type="match status" value="1"/>
</dbReference>